<protein>
    <submittedName>
        <fullName evidence="2">Uncharacterized protein</fullName>
    </submittedName>
</protein>
<name>A0A0D2AKR1_9PEZI</name>
<feature type="transmembrane region" description="Helical" evidence="1">
    <location>
        <begin position="141"/>
        <end position="159"/>
    </location>
</feature>
<accession>A0A0D2AKR1</accession>
<evidence type="ECO:0000256" key="1">
    <source>
        <dbReference type="SAM" id="Phobius"/>
    </source>
</evidence>
<evidence type="ECO:0000313" key="3">
    <source>
        <dbReference type="Proteomes" id="UP000053259"/>
    </source>
</evidence>
<reference evidence="2 3" key="1">
    <citation type="submission" date="2015-01" db="EMBL/GenBank/DDBJ databases">
        <title>The Genome Sequence of Ochroconis gallopava CBS43764.</title>
        <authorList>
            <consortium name="The Broad Institute Genomics Platform"/>
            <person name="Cuomo C."/>
            <person name="de Hoog S."/>
            <person name="Gorbushina A."/>
            <person name="Stielow B."/>
            <person name="Teixiera M."/>
            <person name="Abouelleil A."/>
            <person name="Chapman S.B."/>
            <person name="Priest M."/>
            <person name="Young S.K."/>
            <person name="Wortman J."/>
            <person name="Nusbaum C."/>
            <person name="Birren B."/>
        </authorList>
    </citation>
    <scope>NUCLEOTIDE SEQUENCE [LARGE SCALE GENOMIC DNA]</scope>
    <source>
        <strain evidence="2 3">CBS 43764</strain>
    </source>
</reference>
<dbReference type="InParanoid" id="A0A0D2AKR1"/>
<keyword evidence="1" id="KW-1133">Transmembrane helix</keyword>
<keyword evidence="1" id="KW-0472">Membrane</keyword>
<evidence type="ECO:0000313" key="2">
    <source>
        <dbReference type="EMBL" id="KIW07150.1"/>
    </source>
</evidence>
<feature type="transmembrane region" description="Helical" evidence="1">
    <location>
        <begin position="110"/>
        <end position="129"/>
    </location>
</feature>
<gene>
    <name evidence="2" type="ORF">PV09_02020</name>
</gene>
<dbReference type="RefSeq" id="XP_016217019.1">
    <property type="nucleotide sequence ID" value="XM_016355003.1"/>
</dbReference>
<sequence>MASTARNLFQNLPPPAECLALLIGTAELTVFGLGGFANPAQFATGFGIPLLPASATQKHPGAIESSPEEIRQAKKVEDTQKALITAIAARNVQNGLLILTFGAWYRDRKALGILTAFGLVTTATDYFVVKSYGVREAASGHLIGVLNCLLIGSSLLFWGREDPWW</sequence>
<organism evidence="2 3">
    <name type="scientific">Verruconis gallopava</name>
    <dbReference type="NCBI Taxonomy" id="253628"/>
    <lineage>
        <taxon>Eukaryota</taxon>
        <taxon>Fungi</taxon>
        <taxon>Dikarya</taxon>
        <taxon>Ascomycota</taxon>
        <taxon>Pezizomycotina</taxon>
        <taxon>Dothideomycetes</taxon>
        <taxon>Pleosporomycetidae</taxon>
        <taxon>Venturiales</taxon>
        <taxon>Sympoventuriaceae</taxon>
        <taxon>Verruconis</taxon>
    </lineage>
</organism>
<dbReference type="Pfam" id="PF14087">
    <property type="entry name" value="DUF4267"/>
    <property type="match status" value="1"/>
</dbReference>
<dbReference type="VEuPathDB" id="FungiDB:PV09_02020"/>
<dbReference type="OrthoDB" id="3905156at2759"/>
<dbReference type="Proteomes" id="UP000053259">
    <property type="component" value="Unassembled WGS sequence"/>
</dbReference>
<keyword evidence="1" id="KW-0812">Transmembrane</keyword>
<keyword evidence="3" id="KW-1185">Reference proteome</keyword>
<dbReference type="EMBL" id="KN847533">
    <property type="protein sequence ID" value="KIW07150.1"/>
    <property type="molecule type" value="Genomic_DNA"/>
</dbReference>
<proteinExistence type="predicted"/>
<dbReference type="AlphaFoldDB" id="A0A0D2AKR1"/>
<dbReference type="InterPro" id="IPR025363">
    <property type="entry name" value="DUF4267"/>
</dbReference>
<dbReference type="HOGENOM" id="CLU_1652794_0_0_1"/>
<dbReference type="GeneID" id="27309993"/>